<proteinExistence type="predicted"/>
<reference evidence="1" key="1">
    <citation type="submission" date="2020-03" db="EMBL/GenBank/DDBJ databases">
        <title>The deep terrestrial virosphere.</title>
        <authorList>
            <person name="Holmfeldt K."/>
            <person name="Nilsson E."/>
            <person name="Simone D."/>
            <person name="Lopez-Fernandez M."/>
            <person name="Wu X."/>
            <person name="de Brujin I."/>
            <person name="Lundin D."/>
            <person name="Andersson A."/>
            <person name="Bertilsson S."/>
            <person name="Dopson M."/>
        </authorList>
    </citation>
    <scope>NUCLEOTIDE SEQUENCE</scope>
    <source>
        <strain evidence="1">MM415B06319</strain>
    </source>
</reference>
<name>A0A6M3LPP7_9ZZZZ</name>
<sequence length="162" mass="19044">MEIKIDLREILTDEFGNIENLAETIKRQIVSNLTNSLAKGIQLKVNDEIAKLIDDQIKKVVECQMPSLFSELIDKEYTIVDDYGCRNRTTTMRNQLIKTLTDQMVYKKTQYSSEKTYFTKNIDAVVAQKMDDFKKQFNFKVDEVFTKEALDYAFRKMQEKLQ</sequence>
<evidence type="ECO:0000313" key="1">
    <source>
        <dbReference type="EMBL" id="QJA97347.1"/>
    </source>
</evidence>
<gene>
    <name evidence="1" type="ORF">MM415B06319_0009</name>
</gene>
<dbReference type="AlphaFoldDB" id="A0A6M3LPP7"/>
<organism evidence="1">
    <name type="scientific">viral metagenome</name>
    <dbReference type="NCBI Taxonomy" id="1070528"/>
    <lineage>
        <taxon>unclassified sequences</taxon>
        <taxon>metagenomes</taxon>
        <taxon>organismal metagenomes</taxon>
    </lineage>
</organism>
<protein>
    <submittedName>
        <fullName evidence="1">Uncharacterized protein</fullName>
    </submittedName>
</protein>
<accession>A0A6M3LPP7</accession>
<dbReference type="EMBL" id="MT143485">
    <property type="protein sequence ID" value="QJA97347.1"/>
    <property type="molecule type" value="Genomic_DNA"/>
</dbReference>